<name>A0A8S5LWP4_9CAUD</name>
<protein>
    <submittedName>
        <fullName evidence="1">Tail tube protein</fullName>
    </submittedName>
</protein>
<evidence type="ECO:0000313" key="1">
    <source>
        <dbReference type="EMBL" id="DAD74457.1"/>
    </source>
</evidence>
<proteinExistence type="predicted"/>
<sequence length="146" mass="16268">MGGDTPTTSTMSKLFYGATKTTRTQVAYVQNIPEFLKPPEGVNYSALDIPDERMAPGRIKAESLEIEILFTQENYQSVKAQNGKKNFWFIQLPEATAKTATKPLTWTFEATSYIGIGELSIDDMIKSKITLYRSGEILETEGFPTA</sequence>
<reference evidence="1" key="1">
    <citation type="journal article" date="2021" name="Proc. Natl. Acad. Sci. U.S.A.">
        <title>A Catalog of Tens of Thousands of Viruses from Human Metagenomes Reveals Hidden Associations with Chronic Diseases.</title>
        <authorList>
            <person name="Tisza M.J."/>
            <person name="Buck C.B."/>
        </authorList>
    </citation>
    <scope>NUCLEOTIDE SEQUENCE</scope>
    <source>
        <strain evidence="1">CtRiO19</strain>
    </source>
</reference>
<organism evidence="1">
    <name type="scientific">Siphoviridae sp. ctRiO19</name>
    <dbReference type="NCBI Taxonomy" id="2826337"/>
    <lineage>
        <taxon>Viruses</taxon>
        <taxon>Duplodnaviria</taxon>
        <taxon>Heunggongvirae</taxon>
        <taxon>Uroviricota</taxon>
        <taxon>Caudoviricetes</taxon>
    </lineage>
</organism>
<accession>A0A8S5LWP4</accession>
<dbReference type="EMBL" id="BK014760">
    <property type="protein sequence ID" value="DAD74457.1"/>
    <property type="molecule type" value="Genomic_DNA"/>
</dbReference>